<dbReference type="Pfam" id="PF00078">
    <property type="entry name" value="RVT_1"/>
    <property type="match status" value="1"/>
</dbReference>
<evidence type="ECO:0000259" key="1">
    <source>
        <dbReference type="PROSITE" id="PS50878"/>
    </source>
</evidence>
<dbReference type="InterPro" id="IPR052343">
    <property type="entry name" value="Retrotransposon-Effector_Assoc"/>
</dbReference>
<dbReference type="InterPro" id="IPR000477">
    <property type="entry name" value="RT_dom"/>
</dbReference>
<dbReference type="Proteomes" id="UP000288805">
    <property type="component" value="Unassembled WGS sequence"/>
</dbReference>
<dbReference type="PROSITE" id="PS50878">
    <property type="entry name" value="RT_POL"/>
    <property type="match status" value="1"/>
</dbReference>
<gene>
    <name evidence="2" type="primary">LORF2_11</name>
    <name evidence="2" type="ORF">CK203_029736</name>
</gene>
<organism evidence="2 3">
    <name type="scientific">Vitis vinifera</name>
    <name type="common">Grape</name>
    <dbReference type="NCBI Taxonomy" id="29760"/>
    <lineage>
        <taxon>Eukaryota</taxon>
        <taxon>Viridiplantae</taxon>
        <taxon>Streptophyta</taxon>
        <taxon>Embryophyta</taxon>
        <taxon>Tracheophyta</taxon>
        <taxon>Spermatophyta</taxon>
        <taxon>Magnoliopsida</taxon>
        <taxon>eudicotyledons</taxon>
        <taxon>Gunneridae</taxon>
        <taxon>Pentapetalae</taxon>
        <taxon>rosids</taxon>
        <taxon>Vitales</taxon>
        <taxon>Vitaceae</taxon>
        <taxon>Viteae</taxon>
        <taxon>Vitis</taxon>
    </lineage>
</organism>
<dbReference type="PANTHER" id="PTHR46890">
    <property type="entry name" value="NON-LTR RETROLELEMENT REVERSE TRANSCRIPTASE-LIKE PROTEIN-RELATED"/>
    <property type="match status" value="1"/>
</dbReference>
<feature type="domain" description="Reverse transcriptase" evidence="1">
    <location>
        <begin position="262"/>
        <end position="540"/>
    </location>
</feature>
<comment type="caution">
    <text evidence="2">The sequence shown here is derived from an EMBL/GenBank/DDBJ whole genome shotgun (WGS) entry which is preliminary data.</text>
</comment>
<protein>
    <submittedName>
        <fullName evidence="2">LINE-1 retrotransposable element ORF2 protein</fullName>
    </submittedName>
</protein>
<reference evidence="2 3" key="1">
    <citation type="journal article" date="2018" name="PLoS Genet.">
        <title>Population sequencing reveals clonal diversity and ancestral inbreeding in the grapevine cultivar Chardonnay.</title>
        <authorList>
            <person name="Roach M.J."/>
            <person name="Johnson D.L."/>
            <person name="Bohlmann J."/>
            <person name="van Vuuren H.J."/>
            <person name="Jones S.J."/>
            <person name="Pretorius I.S."/>
            <person name="Schmidt S.A."/>
            <person name="Borneman A.R."/>
        </authorList>
    </citation>
    <scope>NUCLEOTIDE SEQUENCE [LARGE SCALE GENOMIC DNA]</scope>
    <source>
        <strain evidence="3">cv. Chardonnay</strain>
        <tissue evidence="2">Leaf</tissue>
    </source>
</reference>
<dbReference type="CDD" id="cd01650">
    <property type="entry name" value="RT_nLTR_like"/>
    <property type="match status" value="1"/>
</dbReference>
<dbReference type="PANTHER" id="PTHR46890:SF50">
    <property type="entry name" value="RNA-DIRECTED DNA POLYMERASE, EUKARYOTA, REVERSE TRANSCRIPTASE ZINC-BINDING DOMAIN PROTEIN-RELATED"/>
    <property type="match status" value="1"/>
</dbReference>
<accession>A0A438IIA6</accession>
<evidence type="ECO:0000313" key="2">
    <source>
        <dbReference type="EMBL" id="RVW96441.1"/>
    </source>
</evidence>
<dbReference type="EMBL" id="QGNW01000107">
    <property type="protein sequence ID" value="RVW96441.1"/>
    <property type="molecule type" value="Genomic_DNA"/>
</dbReference>
<dbReference type="InterPro" id="IPR043502">
    <property type="entry name" value="DNA/RNA_pol_sf"/>
</dbReference>
<name>A0A438IIA6_VITVI</name>
<dbReference type="AlphaFoldDB" id="A0A438IIA6"/>
<sequence length="893" mass="102436">MYRRRQAGGTRRNFVAMEQEGLFRAQVALWKKTGLLWWSGKLELRERGSWQQDQGCEEKMFHGEMGEDFRLSRDVEAFSKKSWCGNISRAESNRSNGVNRPILTEEQDDIWAEFGDISGPPRQMALEVHVRKGALWKQVIIANFDAIEQEGGLNPDLLSQRVSRKGELEELILREEIHWRQKAKVKWVKEGDCNSKFYHKVANGRQNRKYIKELENERGLVLKNAESITKEILHYFEKLYTNPTGESWGVEGLDWSPISEESALRSGIINQNTNASFIVLIPKKSLSKRISDFRPISLITSLYKIIVKVLSGRLREVLHETIHYSQGAFVQGRQILDAVLIANEIVDERRKSREEGVVFKIDFEKAYDHVKWDFLDHVLEKKGFSPRWRKWMSGCLSSVSYAILVNGSAKGWVKASRGLRQGDPLSPFLFTLVADVLSRMLMRAEERNMMEGFRVGRNRTRVSHLQFVDDTIFFSNSREEELQTLKSLLLVFGHISGLKVNLNKSSIYGINLDQAHLSRLVVMLDCKASGWPILYLGLPLGGNPKACGFWDPVIERISRVGEGKRDHLVRWDVVCKPKTIKGLGLGNISWRNLALLGKWLWRYPREGSALLHQVILSIYGSHSNGWDANTLVRWSHQCPWKAIAQVFQGFSLITRYVVGNGERIRFWEDLWWGNQPLGTQYPRLFRVVVDKNISISSVLGPSRPFSWNLNFRRNLSNSEIEDLEGLMRSLDDLYLSPSVPDARLWPLSSSGLFSVKSFFLTLSQSSGSPQNFPSKFVWNSQVPFKVKSFVWLFQLAKMDCVPPRSIYDMMSIKFKGFGNSKRGIVFVASCEHSSNSGCVVERNARIFEDKARNSEFLWDSIVFLASLWAFCSKAFKEIPLNVIQLDWIAVCTP</sequence>
<dbReference type="SUPFAM" id="SSF56672">
    <property type="entry name" value="DNA/RNA polymerases"/>
    <property type="match status" value="1"/>
</dbReference>
<evidence type="ECO:0000313" key="3">
    <source>
        <dbReference type="Proteomes" id="UP000288805"/>
    </source>
</evidence>
<proteinExistence type="predicted"/>